<dbReference type="KEGG" id="hhg:XM38_003150"/>
<gene>
    <name evidence="2" type="ORF">XM38_003150</name>
</gene>
<protein>
    <submittedName>
        <fullName evidence="2">Uncharacterized protein</fullName>
    </submittedName>
</protein>
<evidence type="ECO:0000256" key="1">
    <source>
        <dbReference type="SAM" id="SignalP"/>
    </source>
</evidence>
<name>A0A1Z3HGM3_9CYAN</name>
<dbReference type="Proteomes" id="UP000191901">
    <property type="component" value="Chromosome"/>
</dbReference>
<dbReference type="EMBL" id="CP021983">
    <property type="protein sequence ID" value="ASC69388.1"/>
    <property type="molecule type" value="Genomic_DNA"/>
</dbReference>
<dbReference type="AlphaFoldDB" id="A0A1Z3HGM3"/>
<keyword evidence="3" id="KW-1185">Reference proteome</keyword>
<proteinExistence type="predicted"/>
<evidence type="ECO:0000313" key="2">
    <source>
        <dbReference type="EMBL" id="ASC69388.1"/>
    </source>
</evidence>
<reference evidence="2 3" key="1">
    <citation type="journal article" date="2016" name="Biochim. Biophys. Acta">
        <title>Characterization of red-shifted phycobilisomes isolated from the chlorophyll f-containing cyanobacterium Halomicronema hongdechloris.</title>
        <authorList>
            <person name="Li Y."/>
            <person name="Lin Y."/>
            <person name="Garvey C.J."/>
            <person name="Birch D."/>
            <person name="Corkery R.W."/>
            <person name="Loughlin P.C."/>
            <person name="Scheer H."/>
            <person name="Willows R.D."/>
            <person name="Chen M."/>
        </authorList>
    </citation>
    <scope>NUCLEOTIDE SEQUENCE [LARGE SCALE GENOMIC DNA]</scope>
    <source>
        <strain evidence="2 3">C2206</strain>
    </source>
</reference>
<feature type="signal peptide" evidence="1">
    <location>
        <begin position="1"/>
        <end position="18"/>
    </location>
</feature>
<accession>A0A1Z3HGM3</accession>
<dbReference type="RefSeq" id="WP_080810706.1">
    <property type="nucleotide sequence ID" value="NZ_CP021983.2"/>
</dbReference>
<evidence type="ECO:0000313" key="3">
    <source>
        <dbReference type="Proteomes" id="UP000191901"/>
    </source>
</evidence>
<feature type="chain" id="PRO_5013255465" evidence="1">
    <location>
        <begin position="19"/>
        <end position="285"/>
    </location>
</feature>
<sequence>MQPLIYSYRSLVSGMAIAVTLAASNALKPRPPSPQSPPMKAVPWPPAMLHLGHSLAQEITPRLTSLAIAPPAALPLVLLPWRLRYPQHACDRLLQTLSHAYEPAALAAVWVVHEYLRQHLSQASLSSPAFAVPNITRGLDRAPPVAISAPIADLRHCLTTSAAYCRLSPLLQPLALALHYLDSSGGDYRLAMGRGLEANDTVATCGLIGLLATATAGLSIIPLSWRLAMTSSRSTISPLQRIWGCRETDLWQLAESLLASWAGVRMTQLPPDPDSNIPVMGMPYL</sequence>
<organism evidence="2 3">
    <name type="scientific">Halomicronema hongdechloris C2206</name>
    <dbReference type="NCBI Taxonomy" id="1641165"/>
    <lineage>
        <taxon>Bacteria</taxon>
        <taxon>Bacillati</taxon>
        <taxon>Cyanobacteriota</taxon>
        <taxon>Cyanophyceae</taxon>
        <taxon>Nodosilineales</taxon>
        <taxon>Nodosilineaceae</taxon>
        <taxon>Halomicronema</taxon>
    </lineage>
</organism>
<keyword evidence="1" id="KW-0732">Signal</keyword>